<feature type="domain" description="Exocyst complex subunit EXOC6/Sec15 C-terminal" evidence="7">
    <location>
        <begin position="437"/>
        <end position="792"/>
    </location>
</feature>
<comment type="function">
    <text evidence="5">Component of the exocyst complex involved in the docking of exocytic vesicles with fusion sites on the plasma membrane.</text>
</comment>
<evidence type="ECO:0000256" key="1">
    <source>
        <dbReference type="ARBA" id="ARBA00007944"/>
    </source>
</evidence>
<dbReference type="Gene3D" id="1.10.357.30">
    <property type="entry name" value="Exocyst complex subunit Sec15 C-terminal domain, N-terminal subdomain"/>
    <property type="match status" value="1"/>
</dbReference>
<organism evidence="9 10">
    <name type="scientific">Candida verbasci</name>
    <dbReference type="NCBI Taxonomy" id="1227364"/>
    <lineage>
        <taxon>Eukaryota</taxon>
        <taxon>Fungi</taxon>
        <taxon>Dikarya</taxon>
        <taxon>Ascomycota</taxon>
        <taxon>Saccharomycotina</taxon>
        <taxon>Pichiomycetes</taxon>
        <taxon>Debaryomycetaceae</taxon>
        <taxon>Candida/Lodderomyces clade</taxon>
        <taxon>Candida</taxon>
    </lineage>
</organism>
<evidence type="ECO:0000313" key="10">
    <source>
        <dbReference type="Proteomes" id="UP001152885"/>
    </source>
</evidence>
<dbReference type="PIRSF" id="PIRSF025007">
    <property type="entry name" value="Sec15"/>
    <property type="match status" value="1"/>
</dbReference>
<dbReference type="EMBL" id="CANTUO010000004">
    <property type="protein sequence ID" value="CAI5759497.1"/>
    <property type="molecule type" value="Genomic_DNA"/>
</dbReference>
<evidence type="ECO:0000256" key="4">
    <source>
        <dbReference type="ARBA" id="ARBA00023054"/>
    </source>
</evidence>
<sequence length="888" mass="103162">MAPSISNGNGTTTAKNNNDDDGNINSIKLENLLLRDEDIFQTSLNSQDYFESLAPIIKDAIQTNGLSNLITKLNEIVESKDEELNQASMESMDEINQCITTIDQIQSKSLKLNKEFYQYSSVLNKSAFELMNRKISYITIKKTVYKIETTKHVLSNCIQVLELMNKILELIKETKYFPALKLIDELLSVHISKVDNFSFAKKIVNSIPHLTKMIKDESFENLSKWLSINLERKLNIISDCLIDNIIEIQNNWDKLRFENHSLIPYKVNSKVEKALREDKFDINLFEINDLEINLNIVYDTILVYQTLDELDQLSNLYHKEWMKKYGRIIYPLTTTTSTTMDQNKEIIFTTKELDDYLNKIAGFFIMDKSLNLITKFQLRNNSQANELWNSCMSKLKPVILQNLQNYDFYDLTELADFKISVGDFLQIMDNYGYDIGELYEILMILFKDWYSPLIVMNFRRQFINSIQSDNYLATIVDTKEEFRSILKRIWTKDELSTNRDFPASLPFSEDYIHFCIQIRKLISDVLQFVSIHYGYQSKEISNIIINEIIETTLIGIAKDLEEFINKNSNNKEIIAQTYTNLEYYCFSIYQIGELLDKKIKSTILGNSNKESQSPSISLRAIDTFNKLRKYSEETIFEMVDVKIDQLLSMVEYDDFLPQNKNIDANYEVKDFADFLINLFTSIFGNLPTQLRIIGLFRAYDHIAEYFLNILKTSNQFNKTFIYNFDLDVMVIEDTFKKLDLSESDSQTVSLESTFMTLRQTINLLKNPEEFNKNNLNKFDRINYQDGLKLISKIQEYENMNTNSTGSTPNRSPNIVQRGTFPTSTSNSNFASILGSIRSTNNNNNNNSSSSRSHSRNNSQHDFDDNITETGSTMKFSSLASRLKKNNHE</sequence>
<evidence type="ECO:0000259" key="7">
    <source>
        <dbReference type="Pfam" id="PF04091"/>
    </source>
</evidence>
<reference evidence="9" key="1">
    <citation type="submission" date="2022-12" db="EMBL/GenBank/DDBJ databases">
        <authorList>
            <person name="Brejova B."/>
        </authorList>
    </citation>
    <scope>NUCLEOTIDE SEQUENCE</scope>
</reference>
<dbReference type="InterPro" id="IPR048359">
    <property type="entry name" value="EXOC6_Sec15_N"/>
</dbReference>
<dbReference type="AlphaFoldDB" id="A0A9W4XEK6"/>
<keyword evidence="4" id="KW-0175">Coiled coil</keyword>
<evidence type="ECO:0000256" key="5">
    <source>
        <dbReference type="PIRNR" id="PIRNR025007"/>
    </source>
</evidence>
<evidence type="ECO:0000256" key="3">
    <source>
        <dbReference type="ARBA" id="ARBA00022483"/>
    </source>
</evidence>
<feature type="compositionally biased region" description="Polar residues" evidence="6">
    <location>
        <begin position="799"/>
        <end position="830"/>
    </location>
</feature>
<keyword evidence="10" id="KW-1185">Reference proteome</keyword>
<comment type="similarity">
    <text evidence="1 5">Belongs to the SEC15 family.</text>
</comment>
<dbReference type="Pfam" id="PF04091">
    <property type="entry name" value="Sec15_C"/>
    <property type="match status" value="1"/>
</dbReference>
<proteinExistence type="inferred from homology"/>
<dbReference type="GO" id="GO:0090522">
    <property type="term" value="P:vesicle tethering involved in exocytosis"/>
    <property type="evidence" value="ECO:0007669"/>
    <property type="project" value="UniProtKB-UniRule"/>
</dbReference>
<dbReference type="PANTHER" id="PTHR12702:SF0">
    <property type="entry name" value="EXOCYST COMPLEX COMPONENT 6"/>
    <property type="match status" value="1"/>
</dbReference>
<feature type="domain" description="Exocyst complex component EXOC6/Sec15 N-terminal" evidence="8">
    <location>
        <begin position="72"/>
        <end position="240"/>
    </location>
</feature>
<keyword evidence="3 5" id="KW-0268">Exocytosis</keyword>
<dbReference type="GO" id="GO:0016020">
    <property type="term" value="C:membrane"/>
    <property type="evidence" value="ECO:0007669"/>
    <property type="project" value="TreeGrafter"/>
</dbReference>
<name>A0A9W4XEK6_9ASCO</name>
<accession>A0A9W4XEK6</accession>
<dbReference type="InterPro" id="IPR042044">
    <property type="entry name" value="EXOC6PINT-1/Sec15/Tip20_C_dom2"/>
</dbReference>
<dbReference type="OrthoDB" id="10267033at2759"/>
<feature type="compositionally biased region" description="Low complexity" evidence="6">
    <location>
        <begin position="7"/>
        <end position="16"/>
    </location>
</feature>
<evidence type="ECO:0000259" key="8">
    <source>
        <dbReference type="Pfam" id="PF20651"/>
    </source>
</evidence>
<feature type="compositionally biased region" description="Low complexity" evidence="6">
    <location>
        <begin position="835"/>
        <end position="857"/>
    </location>
</feature>
<dbReference type="Gene3D" id="1.20.58.670">
    <property type="entry name" value="Dsl1p vesicle tethering complex, Tip20p subunit, domain D"/>
    <property type="match status" value="1"/>
</dbReference>
<feature type="region of interest" description="Disordered" evidence="6">
    <location>
        <begin position="799"/>
        <end position="888"/>
    </location>
</feature>
<dbReference type="Pfam" id="PF20651">
    <property type="entry name" value="EXOC6_Sec15_N"/>
    <property type="match status" value="1"/>
</dbReference>
<dbReference type="InterPro" id="IPR007225">
    <property type="entry name" value="EXOC6/Sec15"/>
</dbReference>
<keyword evidence="2 5" id="KW-0813">Transport</keyword>
<feature type="compositionally biased region" description="Polar residues" evidence="6">
    <location>
        <begin position="867"/>
        <end position="879"/>
    </location>
</feature>
<dbReference type="GO" id="GO:0006893">
    <property type="term" value="P:Golgi to plasma membrane transport"/>
    <property type="evidence" value="ECO:0007669"/>
    <property type="project" value="TreeGrafter"/>
</dbReference>
<evidence type="ECO:0000256" key="6">
    <source>
        <dbReference type="SAM" id="MobiDB-lite"/>
    </source>
</evidence>
<dbReference type="Proteomes" id="UP001152885">
    <property type="component" value="Unassembled WGS sequence"/>
</dbReference>
<dbReference type="InterPro" id="IPR046361">
    <property type="entry name" value="EXOC6/Sec15_C"/>
</dbReference>
<dbReference type="GO" id="GO:0006886">
    <property type="term" value="P:intracellular protein transport"/>
    <property type="evidence" value="ECO:0007669"/>
    <property type="project" value="InterPro"/>
</dbReference>
<comment type="caution">
    <text evidence="9">The sequence shown here is derived from an EMBL/GenBank/DDBJ whole genome shotgun (WGS) entry which is preliminary data.</text>
</comment>
<gene>
    <name evidence="9" type="ORF">CANVERA_P4009</name>
</gene>
<evidence type="ECO:0000313" key="9">
    <source>
        <dbReference type="EMBL" id="CAI5759497.1"/>
    </source>
</evidence>
<protein>
    <recommendedName>
        <fullName evidence="5">Exocyst complex component SEC15</fullName>
    </recommendedName>
</protein>
<feature type="region of interest" description="Disordered" evidence="6">
    <location>
        <begin position="1"/>
        <end position="21"/>
    </location>
</feature>
<dbReference type="GO" id="GO:0000145">
    <property type="term" value="C:exocyst"/>
    <property type="evidence" value="ECO:0007669"/>
    <property type="project" value="UniProtKB-UniRule"/>
</dbReference>
<dbReference type="PANTHER" id="PTHR12702">
    <property type="entry name" value="SEC15"/>
    <property type="match status" value="1"/>
</dbReference>
<evidence type="ECO:0000256" key="2">
    <source>
        <dbReference type="ARBA" id="ARBA00022448"/>
    </source>
</evidence>
<dbReference type="InterPro" id="IPR042045">
    <property type="entry name" value="EXOC6/Sec15_C_dom1"/>
</dbReference>